<evidence type="ECO:0000313" key="5">
    <source>
        <dbReference type="Proteomes" id="UP000316921"/>
    </source>
</evidence>
<dbReference type="KEGG" id="pbap:Pla133_37420"/>
<feature type="signal peptide" evidence="2">
    <location>
        <begin position="1"/>
        <end position="20"/>
    </location>
</feature>
<dbReference type="AlphaFoldDB" id="A0A518BNT0"/>
<evidence type="ECO:0000256" key="2">
    <source>
        <dbReference type="SAM" id="SignalP"/>
    </source>
</evidence>
<feature type="domain" description="CHAT" evidence="3">
    <location>
        <begin position="593"/>
        <end position="881"/>
    </location>
</feature>
<sequence length="916" mass="97310" precursor="true">MSSAAHFAVSSAAHFAVSSAAPFAMSPPPVGGQGQPDAGADADLATALGWAGELDDAERGPAVLEALAHWLTARCAEFDAAAALDSDLASSAGTWLVLSRAVAERVADGRSLEVLTRARRIADRLGHPDRAAAVYYDLAQGLVLAGRLDEALEVVESGLAQHDSWIYRPLLQLVEVQVARLQGRWEDGIAATDRLISGDSLYDERTLQNDSATAQQREIGVLHRRVRGMALGQRARLELELGRVDRAAAIAWEQLSLARSAQDPQLELDAQVALASCDFLGQDYQATLRAVDEIVASGLAQEGHAEVRWLRGMALGSIELQQADAEPRGAVLLEQALASGQLDQVAELDAEWMLAEIALGAGDAATARRWLDLARTRLAGWGQDRSRLGTRELRLLADEAELSCREGADEARLREIAAELEVGLETLLDSWSRVGVDAGGVGFLETEDRRALLGELVRVHARLDGERGLATAFEQVLRAQAMGSLARRGETAAGDLGQVRADLLGPGEGLLVYVVTEPTVHLLAIDAERIEHFELIGGGRLNPRCLALGADLQRRLPPGASPMAQGERLQGLTEASRSLGADLLPQAAWELVREWKAATVVGAEVLQGLQVEALGTPDGRLLGEALAVVVTPSLPLALEDARLRRSRSAAEEPREGAIDFALLAYLSPTDAVLELHPGLARVELDANRLLPLLAPYGEDACALLLDPPPTLDDLTRALDRAAVVQVLAHGVQDPFRERGSGLVLFGEGDELGLVWSEDLQQLPKQPRGLVLLTSCGTSVGPRRTGDDEPANLAGALLARGASGVLTTGSKLEYSLAQDLALEVHRHLAQGTSAAEALRAARATLGAGDRLRAFELAQVQLLGSPRSPLEGRPSRSPDPSWWLLVVTPAALLAAAVALALRRRTLGARTGADTGARA</sequence>
<keyword evidence="5" id="KW-1185">Reference proteome</keyword>
<proteinExistence type="predicted"/>
<accession>A0A518BNT0</accession>
<name>A0A518BNT0_9BACT</name>
<keyword evidence="1" id="KW-1133">Transmembrane helix</keyword>
<dbReference type="Proteomes" id="UP000316921">
    <property type="component" value="Chromosome"/>
</dbReference>
<gene>
    <name evidence="4" type="ORF">Pla133_37420</name>
</gene>
<dbReference type="SUPFAM" id="SSF48452">
    <property type="entry name" value="TPR-like"/>
    <property type="match status" value="1"/>
</dbReference>
<dbReference type="InterPro" id="IPR011990">
    <property type="entry name" value="TPR-like_helical_dom_sf"/>
</dbReference>
<keyword evidence="2" id="KW-0732">Signal</keyword>
<evidence type="ECO:0000313" key="4">
    <source>
        <dbReference type="EMBL" id="QDU68640.1"/>
    </source>
</evidence>
<keyword evidence="1" id="KW-0472">Membrane</keyword>
<feature type="transmembrane region" description="Helical" evidence="1">
    <location>
        <begin position="880"/>
        <end position="899"/>
    </location>
</feature>
<evidence type="ECO:0000256" key="1">
    <source>
        <dbReference type="SAM" id="Phobius"/>
    </source>
</evidence>
<keyword evidence="1" id="KW-0812">Transmembrane</keyword>
<protein>
    <submittedName>
        <fullName evidence="4">CHAT domain protein</fullName>
    </submittedName>
</protein>
<dbReference type="EMBL" id="CP036287">
    <property type="protein sequence ID" value="QDU68640.1"/>
    <property type="molecule type" value="Genomic_DNA"/>
</dbReference>
<evidence type="ECO:0000259" key="3">
    <source>
        <dbReference type="Pfam" id="PF12770"/>
    </source>
</evidence>
<dbReference type="Pfam" id="PF12770">
    <property type="entry name" value="CHAT"/>
    <property type="match status" value="1"/>
</dbReference>
<dbReference type="InterPro" id="IPR024983">
    <property type="entry name" value="CHAT_dom"/>
</dbReference>
<feature type="chain" id="PRO_5021875750" evidence="2">
    <location>
        <begin position="21"/>
        <end position="916"/>
    </location>
</feature>
<organism evidence="4 5">
    <name type="scientific">Engelhardtia mirabilis</name>
    <dbReference type="NCBI Taxonomy" id="2528011"/>
    <lineage>
        <taxon>Bacteria</taxon>
        <taxon>Pseudomonadati</taxon>
        <taxon>Planctomycetota</taxon>
        <taxon>Planctomycetia</taxon>
        <taxon>Planctomycetia incertae sedis</taxon>
        <taxon>Engelhardtia</taxon>
    </lineage>
</organism>
<reference evidence="4 5" key="1">
    <citation type="submission" date="2019-02" db="EMBL/GenBank/DDBJ databases">
        <title>Deep-cultivation of Planctomycetes and their phenomic and genomic characterization uncovers novel biology.</title>
        <authorList>
            <person name="Wiegand S."/>
            <person name="Jogler M."/>
            <person name="Boedeker C."/>
            <person name="Pinto D."/>
            <person name="Vollmers J."/>
            <person name="Rivas-Marin E."/>
            <person name="Kohn T."/>
            <person name="Peeters S.H."/>
            <person name="Heuer A."/>
            <person name="Rast P."/>
            <person name="Oberbeckmann S."/>
            <person name="Bunk B."/>
            <person name="Jeske O."/>
            <person name="Meyerdierks A."/>
            <person name="Storesund J.E."/>
            <person name="Kallscheuer N."/>
            <person name="Luecker S."/>
            <person name="Lage O.M."/>
            <person name="Pohl T."/>
            <person name="Merkel B.J."/>
            <person name="Hornburger P."/>
            <person name="Mueller R.-W."/>
            <person name="Bruemmer F."/>
            <person name="Labrenz M."/>
            <person name="Spormann A.M."/>
            <person name="Op den Camp H."/>
            <person name="Overmann J."/>
            <person name="Amann R."/>
            <person name="Jetten M.S.M."/>
            <person name="Mascher T."/>
            <person name="Medema M.H."/>
            <person name="Devos D.P."/>
            <person name="Kaster A.-K."/>
            <person name="Ovreas L."/>
            <person name="Rohde M."/>
            <person name="Galperin M.Y."/>
            <person name="Jogler C."/>
        </authorList>
    </citation>
    <scope>NUCLEOTIDE SEQUENCE [LARGE SCALE GENOMIC DNA]</scope>
    <source>
        <strain evidence="4 5">Pla133</strain>
    </source>
</reference>